<organism evidence="2">
    <name type="scientific">Arundo donax</name>
    <name type="common">Giant reed</name>
    <name type="synonym">Donax arundinaceus</name>
    <dbReference type="NCBI Taxonomy" id="35708"/>
    <lineage>
        <taxon>Eukaryota</taxon>
        <taxon>Viridiplantae</taxon>
        <taxon>Streptophyta</taxon>
        <taxon>Embryophyta</taxon>
        <taxon>Tracheophyta</taxon>
        <taxon>Spermatophyta</taxon>
        <taxon>Magnoliopsida</taxon>
        <taxon>Liliopsida</taxon>
        <taxon>Poales</taxon>
        <taxon>Poaceae</taxon>
        <taxon>PACMAD clade</taxon>
        <taxon>Arundinoideae</taxon>
        <taxon>Arundineae</taxon>
        <taxon>Arundo</taxon>
    </lineage>
</organism>
<evidence type="ECO:0000256" key="1">
    <source>
        <dbReference type="SAM" id="MobiDB-lite"/>
    </source>
</evidence>
<feature type="compositionally biased region" description="Basic residues" evidence="1">
    <location>
        <begin position="235"/>
        <end position="252"/>
    </location>
</feature>
<feature type="compositionally biased region" description="Basic residues" evidence="1">
    <location>
        <begin position="162"/>
        <end position="178"/>
    </location>
</feature>
<proteinExistence type="predicted"/>
<feature type="compositionally biased region" description="Basic and acidic residues" evidence="1">
    <location>
        <begin position="179"/>
        <end position="189"/>
    </location>
</feature>
<reference evidence="2" key="2">
    <citation type="journal article" date="2015" name="Data Brief">
        <title>Shoot transcriptome of the giant reed, Arundo donax.</title>
        <authorList>
            <person name="Barrero R.A."/>
            <person name="Guerrero F.D."/>
            <person name="Moolhuijzen P."/>
            <person name="Goolsby J.A."/>
            <person name="Tidwell J."/>
            <person name="Bellgard S.E."/>
            <person name="Bellgard M.I."/>
        </authorList>
    </citation>
    <scope>NUCLEOTIDE SEQUENCE</scope>
    <source>
        <tissue evidence="2">Shoot tissue taken approximately 20 cm above the soil surface</tissue>
    </source>
</reference>
<name>A0A0A9E1R7_ARUDO</name>
<dbReference type="AlphaFoldDB" id="A0A0A9E1R7"/>
<accession>A0A0A9E1R7</accession>
<evidence type="ECO:0000313" key="2">
    <source>
        <dbReference type="EMBL" id="JAD89937.1"/>
    </source>
</evidence>
<reference evidence="2" key="1">
    <citation type="submission" date="2014-09" db="EMBL/GenBank/DDBJ databases">
        <authorList>
            <person name="Magalhaes I.L.F."/>
            <person name="Oliveira U."/>
            <person name="Santos F.R."/>
            <person name="Vidigal T.H.D.A."/>
            <person name="Brescovit A.D."/>
            <person name="Santos A.J."/>
        </authorList>
    </citation>
    <scope>NUCLEOTIDE SEQUENCE</scope>
    <source>
        <tissue evidence="2">Shoot tissue taken approximately 20 cm above the soil surface</tissue>
    </source>
</reference>
<sequence>MITAIFSRFHREKKLKAIQHIPFPFLCSDFIRLSCYSGTRFQIQSWSLCCPAFSICPCHSCFSCRHILMHIMNNLNLHHIRSHVYLLLLFNIGRRWFRILDWLGPRKQLQLGSLWHLPYYPLRYSAFMRCGPHWCRAPLYPTVQLSHPNRPWPLHLRQGHRSLQRRGGHYRRRRRGLRRREPSPGDHLLHGARLGDACRRPDLAAGPGGGGAHRGRGRSGLPPRAPGVPGPGSGGRRHRGGRERRGRRRRAAWRGGLKRGALVLVEVAADADRAGK</sequence>
<protein>
    <submittedName>
        <fullName evidence="2">Uncharacterized protein</fullName>
    </submittedName>
</protein>
<dbReference type="EMBL" id="GBRH01207958">
    <property type="protein sequence ID" value="JAD89937.1"/>
    <property type="molecule type" value="Transcribed_RNA"/>
</dbReference>
<feature type="region of interest" description="Disordered" evidence="1">
    <location>
        <begin position="162"/>
        <end position="255"/>
    </location>
</feature>